<dbReference type="eggNOG" id="COG2141">
    <property type="taxonomic scope" value="Bacteria"/>
</dbReference>
<evidence type="ECO:0000256" key="5">
    <source>
        <dbReference type="ARBA" id="ARBA00033748"/>
    </source>
</evidence>
<dbReference type="InterPro" id="IPR051260">
    <property type="entry name" value="Diverse_substr_monoxygenases"/>
</dbReference>
<keyword evidence="1 6" id="KW-0285">Flavoprotein</keyword>
<dbReference type="GO" id="GO:0004497">
    <property type="term" value="F:monooxygenase activity"/>
    <property type="evidence" value="ECO:0007669"/>
    <property type="project" value="UniProtKB-KW"/>
</dbReference>
<feature type="domain" description="Luciferase-like" evidence="7">
    <location>
        <begin position="28"/>
        <end position="382"/>
    </location>
</feature>
<reference evidence="8 9" key="1">
    <citation type="journal article" date="2015" name="Int. J. Syst. Evol. Microbiol.">
        <title>Revisiting Corynebacterium glyciniphilum (ex Kubota et al., 1972) sp. nov., nom. rev., isolated from putrefied banana.</title>
        <authorList>
            <person name="Al-Dilaimi A."/>
            <person name="Bednarz H."/>
            <person name="Lomker A."/>
            <person name="Niehaus K."/>
            <person name="Kalinowski J."/>
            <person name="Ruckert C."/>
        </authorList>
    </citation>
    <scope>NUCLEOTIDE SEQUENCE [LARGE SCALE GENOMIC DNA]</scope>
    <source>
        <strain evidence="8">AJ 3170</strain>
    </source>
</reference>
<dbReference type="NCBIfam" id="TIGR03860">
    <property type="entry name" value="FMN_nitrolo"/>
    <property type="match status" value="1"/>
</dbReference>
<keyword evidence="4 8" id="KW-0503">Monooxygenase</keyword>
<sequence length="447" mass="49216">MTDQNNGDKRQVHLAAHFPGVNNTTVWADPASGSHIDFSSFEHFARTAERGFFDFFFLAEGLRLREHKGQIFDQDVVGRPETATVLAGLAAVTENIGLAGTFNSTFNEPYDLARTLATIDRLSGGRAAWNLVTTHNAFTGENFRRGGFLDGADRYHRASDFLDAARTLWESHIEGDGQFSYSSDFFDISGTFPVPTTPQVSPVIFQAGDSGEGRDFAARQADVIFSRHSEAEDGRKFRQDLDARLEKAGRRPEDLKIYPAISVILSDSAEEAQERYEEVRRQQVSGPGAIAFLEQVWGADLTDLDPDGPLPSFDPDLGNADITRGRVRHEKDPGAVVKKWRELAEAKNYSIRELVIEVSGRGGTLVGTPSQVAEKFDDLTQQRVADGFILVPHITPGGLDDIVDKVVPELQDRGVYRTSYPDSGGGTLRDNLGLPSYTPRTLQEIPA</sequence>
<keyword evidence="9" id="KW-1185">Reference proteome</keyword>
<dbReference type="EMBL" id="CP006842">
    <property type="protein sequence ID" value="AHW65344.1"/>
    <property type="molecule type" value="Genomic_DNA"/>
</dbReference>
<dbReference type="OrthoDB" id="8320141at2"/>
<dbReference type="InterPro" id="IPR011251">
    <property type="entry name" value="Luciferase-like_dom"/>
</dbReference>
<evidence type="ECO:0000259" key="7">
    <source>
        <dbReference type="Pfam" id="PF00296"/>
    </source>
</evidence>
<dbReference type="HOGENOM" id="CLU_022256_1_0_11"/>
<feature type="binding site" evidence="6">
    <location>
        <position position="155"/>
    </location>
    <ligand>
        <name>FMN</name>
        <dbReference type="ChEBI" id="CHEBI:58210"/>
    </ligand>
</feature>
<dbReference type="Pfam" id="PF00296">
    <property type="entry name" value="Bac_luciferase"/>
    <property type="match status" value="1"/>
</dbReference>
<keyword evidence="2 6" id="KW-0288">FMN</keyword>
<keyword evidence="3" id="KW-0560">Oxidoreductase</keyword>
<dbReference type="InterPro" id="IPR036661">
    <property type="entry name" value="Luciferase-like_sf"/>
</dbReference>
<dbReference type="STRING" id="1404245.CGLY_14540"/>
<feature type="binding site" evidence="6">
    <location>
        <position position="210"/>
    </location>
    <ligand>
        <name>FMN</name>
        <dbReference type="ChEBI" id="CHEBI:58210"/>
    </ligand>
</feature>
<dbReference type="PANTHER" id="PTHR30011:SF16">
    <property type="entry name" value="C2H2 FINGER DOMAIN TRANSCRIPTION FACTOR (EUROFUNG)-RELATED"/>
    <property type="match status" value="1"/>
</dbReference>
<evidence type="ECO:0000256" key="3">
    <source>
        <dbReference type="ARBA" id="ARBA00023002"/>
    </source>
</evidence>
<dbReference type="PIRSF" id="PIRSF000337">
    <property type="entry name" value="NTA_MOA"/>
    <property type="match status" value="1"/>
</dbReference>
<proteinExistence type="inferred from homology"/>
<dbReference type="PANTHER" id="PTHR30011">
    <property type="entry name" value="ALKANESULFONATE MONOOXYGENASE-RELATED"/>
    <property type="match status" value="1"/>
</dbReference>
<dbReference type="Gene3D" id="3.20.20.30">
    <property type="entry name" value="Luciferase-like domain"/>
    <property type="match status" value="1"/>
</dbReference>
<dbReference type="SUPFAM" id="SSF51679">
    <property type="entry name" value="Bacterial luciferase-like"/>
    <property type="match status" value="1"/>
</dbReference>
<dbReference type="InterPro" id="IPR016215">
    <property type="entry name" value="NTA_MOA"/>
</dbReference>
<dbReference type="AlphaFoldDB" id="X5DVK8"/>
<evidence type="ECO:0000256" key="1">
    <source>
        <dbReference type="ARBA" id="ARBA00022630"/>
    </source>
</evidence>
<dbReference type="KEGG" id="cgy:CGLY_14540"/>
<dbReference type="Proteomes" id="UP000023703">
    <property type="component" value="Chromosome"/>
</dbReference>
<evidence type="ECO:0000256" key="2">
    <source>
        <dbReference type="ARBA" id="ARBA00022643"/>
    </source>
</evidence>
<evidence type="ECO:0000256" key="4">
    <source>
        <dbReference type="ARBA" id="ARBA00023033"/>
    </source>
</evidence>
<dbReference type="GO" id="GO:0016705">
    <property type="term" value="F:oxidoreductase activity, acting on paired donors, with incorporation or reduction of molecular oxygen"/>
    <property type="evidence" value="ECO:0007669"/>
    <property type="project" value="InterPro"/>
</dbReference>
<feature type="binding site" evidence="6">
    <location>
        <position position="101"/>
    </location>
    <ligand>
        <name>FMN</name>
        <dbReference type="ChEBI" id="CHEBI:58210"/>
    </ligand>
</feature>
<evidence type="ECO:0000313" key="8">
    <source>
        <dbReference type="EMBL" id="AHW65344.1"/>
    </source>
</evidence>
<gene>
    <name evidence="8" type="ORF">CGLY_14540</name>
</gene>
<organism evidence="8 9">
    <name type="scientific">Corynebacterium glyciniphilum AJ 3170</name>
    <dbReference type="NCBI Taxonomy" id="1404245"/>
    <lineage>
        <taxon>Bacteria</taxon>
        <taxon>Bacillati</taxon>
        <taxon>Actinomycetota</taxon>
        <taxon>Actinomycetes</taxon>
        <taxon>Mycobacteriales</taxon>
        <taxon>Corynebacteriaceae</taxon>
        <taxon>Corynebacterium</taxon>
    </lineage>
</organism>
<dbReference type="RefSeq" id="WP_052540317.1">
    <property type="nucleotide sequence ID" value="NZ_CP006842.1"/>
</dbReference>
<name>X5DVK8_9CORY</name>
<evidence type="ECO:0000313" key="9">
    <source>
        <dbReference type="Proteomes" id="UP000023703"/>
    </source>
</evidence>
<protein>
    <submittedName>
        <fullName evidence="8">Monooxygenase</fullName>
    </submittedName>
</protein>
<comment type="similarity">
    <text evidence="5">Belongs to the NtaA/SnaA/DszA monooxygenase family.</text>
</comment>
<accession>X5DVK8</accession>
<evidence type="ECO:0000256" key="6">
    <source>
        <dbReference type="PIRSR" id="PIRSR000337-1"/>
    </source>
</evidence>